<dbReference type="AlphaFoldDB" id="A0A2K2DPR6"/>
<gene>
    <name evidence="7" type="ORF">BRADI_1g46820v3</name>
</gene>
<dbReference type="Pfam" id="PF02902">
    <property type="entry name" value="Peptidase_C48"/>
    <property type="match status" value="1"/>
</dbReference>
<reference evidence="8" key="3">
    <citation type="submission" date="2018-08" db="UniProtKB">
        <authorList>
            <consortium name="EnsemblPlants"/>
        </authorList>
    </citation>
    <scope>IDENTIFICATION</scope>
    <source>
        <strain evidence="8">cv. Bd21</strain>
    </source>
</reference>
<dbReference type="InParanoid" id="A0A2K2DPR6"/>
<evidence type="ECO:0000259" key="6">
    <source>
        <dbReference type="PROSITE" id="PS50600"/>
    </source>
</evidence>
<dbReference type="PANTHER" id="PTHR12606">
    <property type="entry name" value="SENTRIN/SUMO-SPECIFIC PROTEASE"/>
    <property type="match status" value="1"/>
</dbReference>
<evidence type="ECO:0000313" key="7">
    <source>
        <dbReference type="EMBL" id="PNT76289.1"/>
    </source>
</evidence>
<dbReference type="PROSITE" id="PS50600">
    <property type="entry name" value="ULP_PROTEASE"/>
    <property type="match status" value="1"/>
</dbReference>
<sequence length="648" mass="74989">MICSESADHIDGNPLLSPPSTTKSTVSELTDEENTNDVIYELADEEKTDVTYDYLPQDYALTELDLCAHLVIEDSSEKEILVKINQVYVKQCDLICLLDSAKWLNDDVISAHIYCIKEVHEQNKNDHKVYFENTFLAGLLKRDGEIGIHEATFMTKIVGNYLKHDMIHLPINIKHSHCYLACINVEKSEIQVLDSLCWEHKRVDLTNMLQGLQYHLDILKTQENLCNHNWKDLDVTKWTITEQLHNPIQKDSSSCGLFMLKFMEYWTGHTLSHHITQEIIIEFRYKLAAILLCWKTNTAQASATIEESDYSEGDPNDVVMFECIDENQSNTLNSVSTEKKYQSLITVLSNMSVHELESGLCNYIKSINSAETLEKVWVQSSGPYPISLTLKRLQRMLNEKLPMEHDCFNLVVRKIMFDDIQTAKKTKGLISKHYLDMRFWLDLEQLAYSVSSWPGIKYNVSSCKTVRPLPYTCQHNFFYNIHLISSLFQIHIPIQSNNGFILSVLAKDTRAVYILDPTPIDHIYQRNPYAKYVPRLLWIAEHLPKAMTNACPGSTWNENIFLWHQHIINNIPIRNRELSGYLITLFMSTWDDEKLNFPFLKDGYELRKQILAKLLTFKKNDCEVNMPAGVLDIINCIRNIQTNMNVKT</sequence>
<evidence type="ECO:0000256" key="4">
    <source>
        <dbReference type="ARBA" id="ARBA00022807"/>
    </source>
</evidence>
<accession>A0A2K2DPR6</accession>
<dbReference type="GO" id="GO:0005634">
    <property type="term" value="C:nucleus"/>
    <property type="evidence" value="ECO:0000318"/>
    <property type="project" value="GO_Central"/>
</dbReference>
<dbReference type="Gramene" id="PNT76289">
    <property type="protein sequence ID" value="PNT76289"/>
    <property type="gene ID" value="BRADI_1g46820v3"/>
</dbReference>
<proteinExistence type="inferred from homology"/>
<name>A0A2K2DPR6_BRADI</name>
<evidence type="ECO:0000256" key="2">
    <source>
        <dbReference type="ARBA" id="ARBA00022670"/>
    </source>
</evidence>
<evidence type="ECO:0000313" key="8">
    <source>
        <dbReference type="EnsemblPlants" id="PNT76289"/>
    </source>
</evidence>
<keyword evidence="2" id="KW-0645">Protease</keyword>
<dbReference type="GO" id="GO:0016929">
    <property type="term" value="F:deSUMOylase activity"/>
    <property type="evidence" value="ECO:0000318"/>
    <property type="project" value="GO_Central"/>
</dbReference>
<feature type="compositionally biased region" description="Polar residues" evidence="5">
    <location>
        <begin position="18"/>
        <end position="28"/>
    </location>
</feature>
<reference evidence="7 8" key="1">
    <citation type="journal article" date="2010" name="Nature">
        <title>Genome sequencing and analysis of the model grass Brachypodium distachyon.</title>
        <authorList>
            <consortium name="International Brachypodium Initiative"/>
        </authorList>
    </citation>
    <scope>NUCLEOTIDE SEQUENCE [LARGE SCALE GENOMIC DNA]</scope>
    <source>
        <strain evidence="7 8">Bd21</strain>
    </source>
</reference>
<dbReference type="PANTHER" id="PTHR12606:SF155">
    <property type="entry name" value="OS04G0316900 PROTEIN"/>
    <property type="match status" value="1"/>
</dbReference>
<feature type="compositionally biased region" description="Basic and acidic residues" evidence="5">
    <location>
        <begin position="1"/>
        <end position="11"/>
    </location>
</feature>
<keyword evidence="9" id="KW-1185">Reference proteome</keyword>
<keyword evidence="3" id="KW-0378">Hydrolase</keyword>
<dbReference type="GO" id="GO:0006508">
    <property type="term" value="P:proteolysis"/>
    <property type="evidence" value="ECO:0007669"/>
    <property type="project" value="UniProtKB-KW"/>
</dbReference>
<dbReference type="GO" id="GO:0016926">
    <property type="term" value="P:protein desumoylation"/>
    <property type="evidence" value="ECO:0000318"/>
    <property type="project" value="GO_Central"/>
</dbReference>
<dbReference type="InterPro" id="IPR038765">
    <property type="entry name" value="Papain-like_cys_pep_sf"/>
</dbReference>
<protein>
    <recommendedName>
        <fullName evidence="6">Ubiquitin-like protease family profile domain-containing protein</fullName>
    </recommendedName>
</protein>
<dbReference type="EnsemblPlants" id="PNT76289">
    <property type="protein sequence ID" value="PNT76289"/>
    <property type="gene ID" value="BRADI_1g46820v3"/>
</dbReference>
<dbReference type="EMBL" id="CM000880">
    <property type="protein sequence ID" value="PNT76289.1"/>
    <property type="molecule type" value="Genomic_DNA"/>
</dbReference>
<keyword evidence="4" id="KW-0788">Thiol protease</keyword>
<dbReference type="Gene3D" id="3.40.395.10">
    <property type="entry name" value="Adenoviral Proteinase, Chain A"/>
    <property type="match status" value="1"/>
</dbReference>
<comment type="similarity">
    <text evidence="1">Belongs to the peptidase C48 family.</text>
</comment>
<evidence type="ECO:0000313" key="9">
    <source>
        <dbReference type="Proteomes" id="UP000008810"/>
    </source>
</evidence>
<dbReference type="SUPFAM" id="SSF54001">
    <property type="entry name" value="Cysteine proteinases"/>
    <property type="match status" value="1"/>
</dbReference>
<evidence type="ECO:0000256" key="5">
    <source>
        <dbReference type="SAM" id="MobiDB-lite"/>
    </source>
</evidence>
<dbReference type="InterPro" id="IPR003653">
    <property type="entry name" value="Peptidase_C48_C"/>
</dbReference>
<dbReference type="OrthoDB" id="696656at2759"/>
<dbReference type="Proteomes" id="UP000008810">
    <property type="component" value="Chromosome 1"/>
</dbReference>
<dbReference type="FunCoup" id="A0A2K2DPR6">
    <property type="interactions" value="688"/>
</dbReference>
<organism evidence="7">
    <name type="scientific">Brachypodium distachyon</name>
    <name type="common">Purple false brome</name>
    <name type="synonym">Trachynia distachya</name>
    <dbReference type="NCBI Taxonomy" id="15368"/>
    <lineage>
        <taxon>Eukaryota</taxon>
        <taxon>Viridiplantae</taxon>
        <taxon>Streptophyta</taxon>
        <taxon>Embryophyta</taxon>
        <taxon>Tracheophyta</taxon>
        <taxon>Spermatophyta</taxon>
        <taxon>Magnoliopsida</taxon>
        <taxon>Liliopsida</taxon>
        <taxon>Poales</taxon>
        <taxon>Poaceae</taxon>
        <taxon>BOP clade</taxon>
        <taxon>Pooideae</taxon>
        <taxon>Stipodae</taxon>
        <taxon>Brachypodieae</taxon>
        <taxon>Brachypodium</taxon>
    </lineage>
</organism>
<feature type="domain" description="Ubiquitin-like protease family profile" evidence="6">
    <location>
        <begin position="87"/>
        <end position="266"/>
    </location>
</feature>
<evidence type="ECO:0000256" key="3">
    <source>
        <dbReference type="ARBA" id="ARBA00022801"/>
    </source>
</evidence>
<reference evidence="7" key="2">
    <citation type="submission" date="2017-06" db="EMBL/GenBank/DDBJ databases">
        <title>WGS assembly of Brachypodium distachyon.</title>
        <authorList>
            <consortium name="The International Brachypodium Initiative"/>
            <person name="Lucas S."/>
            <person name="Harmon-Smith M."/>
            <person name="Lail K."/>
            <person name="Tice H."/>
            <person name="Grimwood J."/>
            <person name="Bruce D."/>
            <person name="Barry K."/>
            <person name="Shu S."/>
            <person name="Lindquist E."/>
            <person name="Wang M."/>
            <person name="Pitluck S."/>
            <person name="Vogel J.P."/>
            <person name="Garvin D.F."/>
            <person name="Mockler T.C."/>
            <person name="Schmutz J."/>
            <person name="Rokhsar D."/>
            <person name="Bevan M.W."/>
        </authorList>
    </citation>
    <scope>NUCLEOTIDE SEQUENCE</scope>
    <source>
        <strain evidence="7">Bd21</strain>
    </source>
</reference>
<evidence type="ECO:0000256" key="1">
    <source>
        <dbReference type="ARBA" id="ARBA00005234"/>
    </source>
</evidence>
<feature type="region of interest" description="Disordered" evidence="5">
    <location>
        <begin position="1"/>
        <end position="30"/>
    </location>
</feature>
<dbReference type="STRING" id="15368.A0A2K2DPR6"/>